<feature type="repeat" description="Cell wall-binding" evidence="2">
    <location>
        <begin position="623"/>
        <end position="642"/>
    </location>
</feature>
<dbReference type="PROSITE" id="PS51170">
    <property type="entry name" value="CW"/>
    <property type="match status" value="4"/>
</dbReference>
<dbReference type="STRING" id="169679.CSACC_41650"/>
<dbReference type="Gene3D" id="2.10.270.10">
    <property type="entry name" value="Cholin Binding"/>
    <property type="match status" value="3"/>
</dbReference>
<feature type="coiled-coil region" evidence="3">
    <location>
        <begin position="408"/>
        <end position="442"/>
    </location>
</feature>
<organism evidence="5 6">
    <name type="scientific">Clostridium saccharobutylicum</name>
    <dbReference type="NCBI Taxonomy" id="169679"/>
    <lineage>
        <taxon>Bacteria</taxon>
        <taxon>Bacillati</taxon>
        <taxon>Bacillota</taxon>
        <taxon>Clostridia</taxon>
        <taxon>Eubacteriales</taxon>
        <taxon>Clostridiaceae</taxon>
        <taxon>Clostridium</taxon>
    </lineage>
</organism>
<keyword evidence="3" id="KW-0175">Coiled coil</keyword>
<feature type="repeat" description="Cell wall-binding" evidence="2">
    <location>
        <begin position="561"/>
        <end position="580"/>
    </location>
</feature>
<proteinExistence type="predicted"/>
<feature type="repeat" description="Cell wall-binding" evidence="2">
    <location>
        <begin position="665"/>
        <end position="684"/>
    </location>
</feature>
<dbReference type="AlphaFoldDB" id="A0A1S8NJ88"/>
<protein>
    <submittedName>
        <fullName evidence="5">Toxin A</fullName>
    </submittedName>
</protein>
<feature type="repeat" description="Cell wall-binding" evidence="2">
    <location>
        <begin position="541"/>
        <end position="560"/>
    </location>
</feature>
<dbReference type="Gene3D" id="2.20.120.10">
    <property type="entry name" value="Multimodular pneumococcal cell wall endolysin, domain 3"/>
    <property type="match status" value="2"/>
</dbReference>
<evidence type="ECO:0000256" key="3">
    <source>
        <dbReference type="SAM" id="Coils"/>
    </source>
</evidence>
<accession>A0A1S8NJ88</accession>
<evidence type="ECO:0000256" key="1">
    <source>
        <dbReference type="ARBA" id="ARBA00022737"/>
    </source>
</evidence>
<dbReference type="InterPro" id="IPR018337">
    <property type="entry name" value="Cell_wall/Cho-bd_repeat"/>
</dbReference>
<sequence length="705" mass="78664">MIRRINKIVALVLVSTGISSAIPNNIFSQIANAAESNQSVINIDTQENTVAMESQDQALKTVVKAMIPGKTGYSAAVISEFKECGSVAYTLDDATALSIGNTLKSNMSQMIAGVNQVKNKGTEMKAKGQATSNNDMIQSGTDLESSATIVLEELNQANFMSDSQLVQMIESEAKNVTVYQYRELKSDDGLTASSPTTIQAEGFVVGGILGIALDPQDTYNAETRIATYNSSTLIENLTLNNNGAYSKSIDLNSSTNKVVCDGLHINVIDSQNNALYVINNPAYNMFKQSKSLYTDEDKKLNILNFPSEVNNLKGYTTDISFNTGTQSIQTTILGLSLNLKNSSIVDKKTYKYVAPVDSPEAEMLNVVVSKLGLNDLAKQLVESQMKGSTFVMIPDVKTDITNKVNNAIDKINNTVEDITDAMKDLSDAMEDLNDSLNDKNNDVNKAWDKVFDRFDNDPGWAKKDGYWYYYDKDGISLKGVQTIDGKTYYFNRIDGAMETGWQIVNNKKCYFDKDKGYELFTQWVQDGDDWYFVDSSGAVKKSDWVTSGGNYYYVKADGKMAKDWLKVDDNWYFFNSDGSMASSTWKWSDDKWYYLKENGAAANEWLQIGGDWYCFKDSSGELQTGWFRNNGNWYCADDNGIMKTGWAYSSDGWCYLDDSTGKMKKNEWANINGKWYYFNINGTMVTGSRYINGTKYTFNSDGTME</sequence>
<reference evidence="5 6" key="1">
    <citation type="submission" date="2016-05" db="EMBL/GenBank/DDBJ databases">
        <title>Microbial solvent formation.</title>
        <authorList>
            <person name="Poehlein A."/>
            <person name="Montoya Solano J.D."/>
            <person name="Flitsch S."/>
            <person name="Krabben P."/>
            <person name="Duerre P."/>
            <person name="Daniel R."/>
        </authorList>
    </citation>
    <scope>NUCLEOTIDE SEQUENCE [LARGE SCALE GENOMIC DNA]</scope>
    <source>
        <strain evidence="5 6">L1-8</strain>
    </source>
</reference>
<name>A0A1S8NJ88_CLOSA</name>
<feature type="signal peptide" evidence="4">
    <location>
        <begin position="1"/>
        <end position="21"/>
    </location>
</feature>
<gene>
    <name evidence="5" type="primary">toxA_4</name>
    <name evidence="5" type="ORF">CLOSAC_07780</name>
</gene>
<dbReference type="Pfam" id="PF19127">
    <property type="entry name" value="Choline_bind_3"/>
    <property type="match status" value="3"/>
</dbReference>
<comment type="caution">
    <text evidence="5">The sequence shown here is derived from an EMBL/GenBank/DDBJ whole genome shotgun (WGS) entry which is preliminary data.</text>
</comment>
<evidence type="ECO:0000256" key="2">
    <source>
        <dbReference type="PROSITE-ProRule" id="PRU00591"/>
    </source>
</evidence>
<evidence type="ECO:0000256" key="4">
    <source>
        <dbReference type="SAM" id="SignalP"/>
    </source>
</evidence>
<dbReference type="Gene3D" id="1.20.120.20">
    <property type="entry name" value="Apolipoprotein"/>
    <property type="match status" value="1"/>
</dbReference>
<evidence type="ECO:0000313" key="6">
    <source>
        <dbReference type="Proteomes" id="UP000191154"/>
    </source>
</evidence>
<keyword evidence="4" id="KW-0732">Signal</keyword>
<dbReference type="RefSeq" id="WP_077864212.1">
    <property type="nucleotide sequence ID" value="NZ_LZYZ01000001.1"/>
</dbReference>
<keyword evidence="1" id="KW-0677">Repeat</keyword>
<dbReference type="Pfam" id="PF01473">
    <property type="entry name" value="Choline_bind_1"/>
    <property type="match status" value="3"/>
</dbReference>
<dbReference type="EMBL" id="LZYZ01000001">
    <property type="protein sequence ID" value="OOM16507.1"/>
    <property type="molecule type" value="Genomic_DNA"/>
</dbReference>
<evidence type="ECO:0000313" key="5">
    <source>
        <dbReference type="EMBL" id="OOM16507.1"/>
    </source>
</evidence>
<dbReference type="Proteomes" id="UP000191154">
    <property type="component" value="Unassembled WGS sequence"/>
</dbReference>
<dbReference type="SUPFAM" id="SSF69360">
    <property type="entry name" value="Cell wall binding repeat"/>
    <property type="match status" value="2"/>
</dbReference>
<feature type="chain" id="PRO_5012684448" evidence="4">
    <location>
        <begin position="22"/>
        <end position="705"/>
    </location>
</feature>